<name>A0AAV3ZDK3_9GAST</name>
<dbReference type="AlphaFoldDB" id="A0AAV3ZDK3"/>
<dbReference type="Proteomes" id="UP000735302">
    <property type="component" value="Unassembled WGS sequence"/>
</dbReference>
<evidence type="ECO:0000313" key="1">
    <source>
        <dbReference type="EMBL" id="GFN92652.1"/>
    </source>
</evidence>
<sequence length="173" mass="21044">MDLRSHCNIHLFGWVIRYGKPCDQEDKEFFQFLISELSEDFLRIRTIVIVGEIQSTFEVWKDQQTGFFEHLHKICNKRILSFDNITWPFVQRNRLFYLIWFLVSNLPEEVTNYHLPSDRYTSSIDKQYLSKLSRVRETDRRPLRRADDRSKSKLCTHSPEFVECKDWRMLFIK</sequence>
<gene>
    <name evidence="1" type="ORF">PoB_001915800</name>
</gene>
<dbReference type="Gene3D" id="3.40.50.300">
    <property type="entry name" value="P-loop containing nucleotide triphosphate hydrolases"/>
    <property type="match status" value="1"/>
</dbReference>
<evidence type="ECO:0000313" key="2">
    <source>
        <dbReference type="Proteomes" id="UP000735302"/>
    </source>
</evidence>
<proteinExistence type="predicted"/>
<accession>A0AAV3ZDK3</accession>
<organism evidence="1 2">
    <name type="scientific">Plakobranchus ocellatus</name>
    <dbReference type="NCBI Taxonomy" id="259542"/>
    <lineage>
        <taxon>Eukaryota</taxon>
        <taxon>Metazoa</taxon>
        <taxon>Spiralia</taxon>
        <taxon>Lophotrochozoa</taxon>
        <taxon>Mollusca</taxon>
        <taxon>Gastropoda</taxon>
        <taxon>Heterobranchia</taxon>
        <taxon>Euthyneura</taxon>
        <taxon>Panpulmonata</taxon>
        <taxon>Sacoglossa</taxon>
        <taxon>Placobranchoidea</taxon>
        <taxon>Plakobranchidae</taxon>
        <taxon>Plakobranchus</taxon>
    </lineage>
</organism>
<dbReference type="EMBL" id="BLXT01002259">
    <property type="protein sequence ID" value="GFN92652.1"/>
    <property type="molecule type" value="Genomic_DNA"/>
</dbReference>
<keyword evidence="2" id="KW-1185">Reference proteome</keyword>
<protein>
    <submittedName>
        <fullName evidence="1">Uncharacterized protein</fullName>
    </submittedName>
</protein>
<comment type="caution">
    <text evidence="1">The sequence shown here is derived from an EMBL/GenBank/DDBJ whole genome shotgun (WGS) entry which is preliminary data.</text>
</comment>
<reference evidence="1 2" key="1">
    <citation type="journal article" date="2021" name="Elife">
        <title>Chloroplast acquisition without the gene transfer in kleptoplastic sea slugs, Plakobranchus ocellatus.</title>
        <authorList>
            <person name="Maeda T."/>
            <person name="Takahashi S."/>
            <person name="Yoshida T."/>
            <person name="Shimamura S."/>
            <person name="Takaki Y."/>
            <person name="Nagai Y."/>
            <person name="Toyoda A."/>
            <person name="Suzuki Y."/>
            <person name="Arimoto A."/>
            <person name="Ishii H."/>
            <person name="Satoh N."/>
            <person name="Nishiyama T."/>
            <person name="Hasebe M."/>
            <person name="Maruyama T."/>
            <person name="Minagawa J."/>
            <person name="Obokata J."/>
            <person name="Shigenobu S."/>
        </authorList>
    </citation>
    <scope>NUCLEOTIDE SEQUENCE [LARGE SCALE GENOMIC DNA]</scope>
</reference>
<dbReference type="InterPro" id="IPR027417">
    <property type="entry name" value="P-loop_NTPase"/>
</dbReference>